<reference evidence="1 2" key="1">
    <citation type="submission" date="2024-04" db="EMBL/GenBank/DDBJ databases">
        <title>Novel genus in family Flammeovirgaceae.</title>
        <authorList>
            <person name="Nguyen T.H."/>
            <person name="Vuong T.Q."/>
            <person name="Le H."/>
            <person name="Kim S.-G."/>
        </authorList>
    </citation>
    <scope>NUCLEOTIDE SEQUENCE [LARGE SCALE GENOMIC DNA]</scope>
    <source>
        <strain evidence="1 2">JCM 23209</strain>
    </source>
</reference>
<proteinExistence type="predicted"/>
<dbReference type="RefSeq" id="WP_346821606.1">
    <property type="nucleotide sequence ID" value="NZ_JBDKWZ010000006.1"/>
</dbReference>
<protein>
    <submittedName>
        <fullName evidence="1">Uncharacterized protein</fullName>
    </submittedName>
</protein>
<dbReference type="AlphaFoldDB" id="A0AAW9S0X9"/>
<evidence type="ECO:0000313" key="1">
    <source>
        <dbReference type="EMBL" id="MEN7548830.1"/>
    </source>
</evidence>
<accession>A0AAW9S0X9</accession>
<organism evidence="1 2">
    <name type="scientific">Rapidithrix thailandica</name>
    <dbReference type="NCBI Taxonomy" id="413964"/>
    <lineage>
        <taxon>Bacteria</taxon>
        <taxon>Pseudomonadati</taxon>
        <taxon>Bacteroidota</taxon>
        <taxon>Cytophagia</taxon>
        <taxon>Cytophagales</taxon>
        <taxon>Flammeovirgaceae</taxon>
        <taxon>Rapidithrix</taxon>
    </lineage>
</organism>
<evidence type="ECO:0000313" key="2">
    <source>
        <dbReference type="Proteomes" id="UP001403385"/>
    </source>
</evidence>
<name>A0AAW9S0X9_9BACT</name>
<sequence length="88" mass="10259">MIQKNVFKDPGYNQLFKAVTDLGLSYEEVEFQPNSNIFNYRTTRKDVFVYGAVKLAKVTRDFDWTPGSFYGKNHEFEHYAKGYGGIPY</sequence>
<keyword evidence="2" id="KW-1185">Reference proteome</keyword>
<dbReference type="EMBL" id="JBDKWZ010000006">
    <property type="protein sequence ID" value="MEN7548830.1"/>
    <property type="molecule type" value="Genomic_DNA"/>
</dbReference>
<dbReference type="Proteomes" id="UP001403385">
    <property type="component" value="Unassembled WGS sequence"/>
</dbReference>
<comment type="caution">
    <text evidence="1">The sequence shown here is derived from an EMBL/GenBank/DDBJ whole genome shotgun (WGS) entry which is preliminary data.</text>
</comment>
<gene>
    <name evidence="1" type="ORF">AAG747_12990</name>
</gene>